<dbReference type="Gene3D" id="3.40.190.10">
    <property type="entry name" value="Periplasmic binding protein-like II"/>
    <property type="match status" value="2"/>
</dbReference>
<sequence length="295" mass="34420">MKVPHNKSFCLTIILFLCTQSISFAAEKKFKIIVEETPIHSFLEIPGSNPAPKSKSESKAPVPKIVYKPGEEPKPVLVGSDIEIVTKIFDKLKIPVEIELVHWTRLLPMMINGEADMALGIQKNSKFDKFVNFTRLPVRSKNYSFYGLTKQVGESQVMSFEDALAHHYRVGIIVGFTYPKIFWDYYPFENRVLNSHLVESYTFRDNIIKLKEKKIDLFIADRERVNVILKKIGADETIFQYKNVLYWKDYFFAFSKKTKEPKIKLIRAFMDREIYKMTESDEIPEINLEWIKKGT</sequence>
<dbReference type="AlphaFoldDB" id="A0A1L4CZ93"/>
<keyword evidence="5" id="KW-1185">Reference proteome</keyword>
<evidence type="ECO:0000259" key="3">
    <source>
        <dbReference type="Pfam" id="PF00497"/>
    </source>
</evidence>
<feature type="signal peptide" evidence="2">
    <location>
        <begin position="1"/>
        <end position="25"/>
    </location>
</feature>
<dbReference type="STRING" id="1915309.AXG55_04795"/>
<organism evidence="4 5">
    <name type="scientific">Silvanigrella aquatica</name>
    <dbReference type="NCBI Taxonomy" id="1915309"/>
    <lineage>
        <taxon>Bacteria</taxon>
        <taxon>Pseudomonadati</taxon>
        <taxon>Bdellovibrionota</taxon>
        <taxon>Oligoflexia</taxon>
        <taxon>Silvanigrellales</taxon>
        <taxon>Silvanigrellaceae</taxon>
        <taxon>Silvanigrella</taxon>
    </lineage>
</organism>
<feature type="domain" description="Solute-binding protein family 3/N-terminal" evidence="3">
    <location>
        <begin position="76"/>
        <end position="292"/>
    </location>
</feature>
<dbReference type="RefSeq" id="WP_233231385.1">
    <property type="nucleotide sequence ID" value="NZ_CP017834.1"/>
</dbReference>
<reference evidence="4 5" key="1">
    <citation type="submission" date="2016-10" db="EMBL/GenBank/DDBJ databases">
        <title>Silvanigrella aquatica sp. nov., isolated from a freshwater lake located in the Black Forest, Germany, description of Silvanigrellaceae fam. nov., Silvanigrellales ord. nov., reclassification of the order Bdellovibrionales in the class Oligoflexia, reclassification of the families Bacteriovoracaceae and Halobacteriovoraceae in the new order Bacteriovoracales ord. nov., and reclassification of the family Pseudobacteriovoracaceae in the order Oligoflexiales.</title>
        <authorList>
            <person name="Hahn M.W."/>
            <person name="Schmidt J."/>
            <person name="Koll U."/>
            <person name="Rohde M."/>
            <person name="Verbag S."/>
            <person name="Pitt A."/>
            <person name="Nakai R."/>
            <person name="Naganuma T."/>
            <person name="Lang E."/>
        </authorList>
    </citation>
    <scope>NUCLEOTIDE SEQUENCE [LARGE SCALE GENOMIC DNA]</scope>
    <source>
        <strain evidence="4 5">MWH-Nonnen-W8red</strain>
    </source>
</reference>
<protein>
    <recommendedName>
        <fullName evidence="3">Solute-binding protein family 3/N-terminal domain-containing protein</fullName>
    </recommendedName>
</protein>
<proteinExistence type="predicted"/>
<dbReference type="Pfam" id="PF00497">
    <property type="entry name" value="SBP_bac_3"/>
    <property type="match status" value="1"/>
</dbReference>
<dbReference type="PANTHER" id="PTHR35936">
    <property type="entry name" value="MEMBRANE-BOUND LYTIC MUREIN TRANSGLYCOSYLASE F"/>
    <property type="match status" value="1"/>
</dbReference>
<dbReference type="EMBL" id="CP017834">
    <property type="protein sequence ID" value="APJ03255.1"/>
    <property type="molecule type" value="Genomic_DNA"/>
</dbReference>
<evidence type="ECO:0000256" key="1">
    <source>
        <dbReference type="ARBA" id="ARBA00022729"/>
    </source>
</evidence>
<dbReference type="Proteomes" id="UP000184731">
    <property type="component" value="Chromosome"/>
</dbReference>
<dbReference type="KEGG" id="saqi:AXG55_04795"/>
<gene>
    <name evidence="4" type="ORF">AXG55_04795</name>
</gene>
<name>A0A1L4CZ93_9BACT</name>
<evidence type="ECO:0000313" key="4">
    <source>
        <dbReference type="EMBL" id="APJ03255.1"/>
    </source>
</evidence>
<evidence type="ECO:0000313" key="5">
    <source>
        <dbReference type="Proteomes" id="UP000184731"/>
    </source>
</evidence>
<dbReference type="SUPFAM" id="SSF53850">
    <property type="entry name" value="Periplasmic binding protein-like II"/>
    <property type="match status" value="1"/>
</dbReference>
<feature type="chain" id="PRO_5012318024" description="Solute-binding protein family 3/N-terminal domain-containing protein" evidence="2">
    <location>
        <begin position="26"/>
        <end position="295"/>
    </location>
</feature>
<keyword evidence="1 2" id="KW-0732">Signal</keyword>
<accession>A0A1L4CZ93</accession>
<dbReference type="PANTHER" id="PTHR35936:SF25">
    <property type="entry name" value="ABC TRANSPORTER SUBSTRATE-BINDING PROTEIN"/>
    <property type="match status" value="1"/>
</dbReference>
<evidence type="ECO:0000256" key="2">
    <source>
        <dbReference type="SAM" id="SignalP"/>
    </source>
</evidence>
<dbReference type="InterPro" id="IPR001638">
    <property type="entry name" value="Solute-binding_3/MltF_N"/>
</dbReference>